<dbReference type="GO" id="GO:0106310">
    <property type="term" value="F:protein serine kinase activity"/>
    <property type="evidence" value="ECO:0007669"/>
    <property type="project" value="UniProtKB-UniRule"/>
</dbReference>
<dbReference type="AlphaFoldDB" id="A0A0B2UXN5"/>
<keyword evidence="3 9" id="KW-0808">Transferase</keyword>
<dbReference type="InterPro" id="IPR008351">
    <property type="entry name" value="MAPK_JNK"/>
</dbReference>
<dbReference type="InterPro" id="IPR000719">
    <property type="entry name" value="Prot_kinase_dom"/>
</dbReference>
<accession>A0A0B2UXN5</accession>
<comment type="catalytic activity">
    <reaction evidence="8">
        <text>L-seryl-[protein] + ATP = O-phospho-L-seryl-[protein] + ADP + H(+)</text>
        <dbReference type="Rhea" id="RHEA:17989"/>
        <dbReference type="Rhea" id="RHEA-COMP:9863"/>
        <dbReference type="Rhea" id="RHEA-COMP:11604"/>
        <dbReference type="ChEBI" id="CHEBI:15378"/>
        <dbReference type="ChEBI" id="CHEBI:29999"/>
        <dbReference type="ChEBI" id="CHEBI:30616"/>
        <dbReference type="ChEBI" id="CHEBI:83421"/>
        <dbReference type="ChEBI" id="CHEBI:456216"/>
        <dbReference type="EC" id="2.7.11.24"/>
    </reaction>
</comment>
<feature type="domain" description="Protein kinase" evidence="10">
    <location>
        <begin position="1"/>
        <end position="289"/>
    </location>
</feature>
<comment type="function">
    <text evidence="9">Responds to activation by environmental stress and pro-inflammatory cytokines by phosphorylating a number of transcription factors, and thus regulates transcriptional activity.</text>
</comment>
<keyword evidence="1 9" id="KW-0723">Serine/threonine-protein kinase</keyword>
<evidence type="ECO:0000256" key="2">
    <source>
        <dbReference type="ARBA" id="ARBA00022553"/>
    </source>
</evidence>
<organism evidence="11 12">
    <name type="scientific">Toxocara canis</name>
    <name type="common">Canine roundworm</name>
    <dbReference type="NCBI Taxonomy" id="6265"/>
    <lineage>
        <taxon>Eukaryota</taxon>
        <taxon>Metazoa</taxon>
        <taxon>Ecdysozoa</taxon>
        <taxon>Nematoda</taxon>
        <taxon>Chromadorea</taxon>
        <taxon>Rhabditida</taxon>
        <taxon>Spirurina</taxon>
        <taxon>Ascaridomorpha</taxon>
        <taxon>Ascaridoidea</taxon>
        <taxon>Toxocaridae</taxon>
        <taxon>Toxocara</taxon>
    </lineage>
</organism>
<sequence>MAIKKWRGLNQYKSEGGFQERIVARLAQLAYRELSFMASLTHPNLMSLECAFTPQTDDKYFDDFYVVMELQDHVLTELIRTDPKQFRLQHKDLSFLIYQLIVGVHHLHAHGIIHRDLKPQNIAFNETNAVLKILDYGLSCFESEDGRQTQYVVTRPYRAPEVILCLRYDKKVDVWSIGCIMAELILHEILFDADNAVALYEEIIATLGSPSEQFFSRIGDPKIREAAKTAKHYEGKSFKKIFPDELFHHSDRRYPQLSADNARDLMENLLKIDPNERFSIEQAVRHPYVSIWFRDDEWNHPQIPIEYKEEDIGRSRSADEWKGLLFEKIKQIENRAFGVFKQPVTLE</sequence>
<evidence type="ECO:0000256" key="8">
    <source>
        <dbReference type="ARBA" id="ARBA00048312"/>
    </source>
</evidence>
<evidence type="ECO:0000256" key="9">
    <source>
        <dbReference type="RuleBase" id="RU368052"/>
    </source>
</evidence>
<name>A0A0B2UXN5_TOXCA</name>
<keyword evidence="6 9" id="KW-0067">ATP-binding</keyword>
<dbReference type="Pfam" id="PF00069">
    <property type="entry name" value="Pkinase"/>
    <property type="match status" value="1"/>
</dbReference>
<gene>
    <name evidence="11" type="primary">mapk8</name>
    <name evidence="11" type="ORF">Tcan_04774</name>
</gene>
<comment type="catalytic activity">
    <reaction evidence="7">
        <text>L-threonyl-[protein] + ATP = O-phospho-L-threonyl-[protein] + ADP + H(+)</text>
        <dbReference type="Rhea" id="RHEA:46608"/>
        <dbReference type="Rhea" id="RHEA-COMP:11060"/>
        <dbReference type="Rhea" id="RHEA-COMP:11605"/>
        <dbReference type="ChEBI" id="CHEBI:15378"/>
        <dbReference type="ChEBI" id="CHEBI:30013"/>
        <dbReference type="ChEBI" id="CHEBI:30616"/>
        <dbReference type="ChEBI" id="CHEBI:61977"/>
        <dbReference type="ChEBI" id="CHEBI:456216"/>
        <dbReference type="EC" id="2.7.11.24"/>
    </reaction>
</comment>
<dbReference type="PRINTS" id="PR01772">
    <property type="entry name" value="JNKMAPKINASE"/>
</dbReference>
<dbReference type="Gene3D" id="3.30.200.20">
    <property type="entry name" value="Phosphorylase Kinase, domain 1"/>
    <property type="match status" value="1"/>
</dbReference>
<comment type="cofactor">
    <cofactor evidence="9">
        <name>Mg(2+)</name>
        <dbReference type="ChEBI" id="CHEBI:18420"/>
    </cofactor>
</comment>
<proteinExistence type="inferred from homology"/>
<evidence type="ECO:0000256" key="1">
    <source>
        <dbReference type="ARBA" id="ARBA00022527"/>
    </source>
</evidence>
<comment type="subcellular location">
    <subcellularLocation>
        <location evidence="9">Cytoplasm</location>
    </subcellularLocation>
</comment>
<evidence type="ECO:0000256" key="6">
    <source>
        <dbReference type="ARBA" id="ARBA00022840"/>
    </source>
</evidence>
<dbReference type="InterPro" id="IPR050117">
    <property type="entry name" value="MAPK"/>
</dbReference>
<dbReference type="Gene3D" id="1.10.510.10">
    <property type="entry name" value="Transferase(Phosphotransferase) domain 1"/>
    <property type="match status" value="1"/>
</dbReference>
<evidence type="ECO:0000259" key="10">
    <source>
        <dbReference type="PROSITE" id="PS50011"/>
    </source>
</evidence>
<keyword evidence="2 9" id="KW-0597">Phosphoprotein</keyword>
<dbReference type="InterPro" id="IPR011009">
    <property type="entry name" value="Kinase-like_dom_sf"/>
</dbReference>
<evidence type="ECO:0000256" key="7">
    <source>
        <dbReference type="ARBA" id="ARBA00047592"/>
    </source>
</evidence>
<dbReference type="FunFam" id="1.10.510.10:FF:000624">
    <property type="entry name" value="Mitogen-activated protein kinase"/>
    <property type="match status" value="1"/>
</dbReference>
<dbReference type="SMART" id="SM00220">
    <property type="entry name" value="S_TKc"/>
    <property type="match status" value="1"/>
</dbReference>
<evidence type="ECO:0000256" key="5">
    <source>
        <dbReference type="ARBA" id="ARBA00022777"/>
    </source>
</evidence>
<dbReference type="SUPFAM" id="SSF56112">
    <property type="entry name" value="Protein kinase-like (PK-like)"/>
    <property type="match status" value="1"/>
</dbReference>
<comment type="caution">
    <text evidence="11">The sequence shown here is derived from an EMBL/GenBank/DDBJ whole genome shotgun (WGS) entry which is preliminary data.</text>
</comment>
<keyword evidence="4 9" id="KW-0547">Nucleotide-binding</keyword>
<protein>
    <recommendedName>
        <fullName evidence="9">Stress-activated protein kinase JNK</fullName>
        <ecNumber evidence="9">2.7.11.24</ecNumber>
    </recommendedName>
</protein>
<keyword evidence="9" id="KW-0460">Magnesium</keyword>
<dbReference type="Proteomes" id="UP000031036">
    <property type="component" value="Unassembled WGS sequence"/>
</dbReference>
<dbReference type="STRING" id="6265.A0A0B2UXN5"/>
<keyword evidence="5 9" id="KW-0418">Kinase</keyword>
<comment type="similarity">
    <text evidence="9">Belongs to the protein kinase superfamily. CMGC Ser/Thr protein kinase family. MAP kinase subfamily.</text>
</comment>
<dbReference type="EMBL" id="JPKZ01002624">
    <property type="protein sequence ID" value="KHN75791.1"/>
    <property type="molecule type" value="Genomic_DNA"/>
</dbReference>
<evidence type="ECO:0000313" key="11">
    <source>
        <dbReference type="EMBL" id="KHN75791.1"/>
    </source>
</evidence>
<dbReference type="GO" id="GO:0005524">
    <property type="term" value="F:ATP binding"/>
    <property type="evidence" value="ECO:0007669"/>
    <property type="project" value="UniProtKB-UniRule"/>
</dbReference>
<evidence type="ECO:0000313" key="12">
    <source>
        <dbReference type="Proteomes" id="UP000031036"/>
    </source>
</evidence>
<dbReference type="EC" id="2.7.11.24" evidence="9"/>
<dbReference type="OrthoDB" id="192887at2759"/>
<dbReference type="PROSITE" id="PS50011">
    <property type="entry name" value="PROTEIN_KINASE_DOM"/>
    <property type="match status" value="1"/>
</dbReference>
<evidence type="ECO:0000256" key="3">
    <source>
        <dbReference type="ARBA" id="ARBA00022679"/>
    </source>
</evidence>
<reference evidence="11 12" key="1">
    <citation type="submission" date="2014-11" db="EMBL/GenBank/DDBJ databases">
        <title>Genetic blueprint of the zoonotic pathogen Toxocara canis.</title>
        <authorList>
            <person name="Zhu X.-Q."/>
            <person name="Korhonen P.K."/>
            <person name="Cai H."/>
            <person name="Young N.D."/>
            <person name="Nejsum P."/>
            <person name="von Samson-Himmelstjerna G."/>
            <person name="Boag P.R."/>
            <person name="Tan P."/>
            <person name="Li Q."/>
            <person name="Min J."/>
            <person name="Yang Y."/>
            <person name="Wang X."/>
            <person name="Fang X."/>
            <person name="Hall R.S."/>
            <person name="Hofmann A."/>
            <person name="Sternberg P.W."/>
            <person name="Jex A.R."/>
            <person name="Gasser R.B."/>
        </authorList>
    </citation>
    <scope>NUCLEOTIDE SEQUENCE [LARGE SCALE GENOMIC DNA]</scope>
    <source>
        <strain evidence="11">PN_DK_2014</strain>
    </source>
</reference>
<keyword evidence="12" id="KW-1185">Reference proteome</keyword>
<dbReference type="PANTHER" id="PTHR24055">
    <property type="entry name" value="MITOGEN-ACTIVATED PROTEIN KINASE"/>
    <property type="match status" value="1"/>
</dbReference>
<dbReference type="GO" id="GO:0004707">
    <property type="term" value="F:MAP kinase activity"/>
    <property type="evidence" value="ECO:0007669"/>
    <property type="project" value="UniProtKB-UniRule"/>
</dbReference>
<evidence type="ECO:0000256" key="4">
    <source>
        <dbReference type="ARBA" id="ARBA00022741"/>
    </source>
</evidence>
<dbReference type="GO" id="GO:0005737">
    <property type="term" value="C:cytoplasm"/>
    <property type="evidence" value="ECO:0007669"/>
    <property type="project" value="UniProtKB-SubCell"/>
</dbReference>